<dbReference type="InterPro" id="IPR025724">
    <property type="entry name" value="GAG-pre-integrase_dom"/>
</dbReference>
<keyword evidence="12" id="KW-0695">RNA-directed DNA polymerase</keyword>
<evidence type="ECO:0000256" key="12">
    <source>
        <dbReference type="ARBA" id="ARBA00022918"/>
    </source>
</evidence>
<dbReference type="Pfam" id="PF00665">
    <property type="entry name" value="rve"/>
    <property type="match status" value="1"/>
</dbReference>
<evidence type="ECO:0000256" key="8">
    <source>
        <dbReference type="ARBA" id="ARBA00022801"/>
    </source>
</evidence>
<keyword evidence="2" id="KW-1188">Viral release from host cell</keyword>
<keyword evidence="13" id="KW-0548">Nucleotidyltransferase</keyword>
<evidence type="ECO:0000256" key="16">
    <source>
        <dbReference type="ARBA" id="ARBA00023268"/>
    </source>
</evidence>
<reference evidence="19" key="1">
    <citation type="journal article" date="2014" name="PLoS ONE">
        <title>Transcriptome-Based Identification of ABC Transporters in the Western Tarnished Plant Bug Lygus hesperus.</title>
        <authorList>
            <person name="Hull J.J."/>
            <person name="Chaney K."/>
            <person name="Geib S.M."/>
            <person name="Fabrick J.A."/>
            <person name="Brent C.S."/>
            <person name="Walsh D."/>
            <person name="Lavine L.C."/>
        </authorList>
    </citation>
    <scope>NUCLEOTIDE SEQUENCE</scope>
</reference>
<dbReference type="GO" id="GO:0003964">
    <property type="term" value="F:RNA-directed DNA polymerase activity"/>
    <property type="evidence" value="ECO:0007669"/>
    <property type="project" value="UniProtKB-KW"/>
</dbReference>
<dbReference type="GO" id="GO:0015074">
    <property type="term" value="P:DNA integration"/>
    <property type="evidence" value="ECO:0007669"/>
    <property type="project" value="UniProtKB-KW"/>
</dbReference>
<dbReference type="AlphaFoldDB" id="A0A0A9WRB2"/>
<evidence type="ECO:0000256" key="15">
    <source>
        <dbReference type="ARBA" id="ARBA00023172"/>
    </source>
</evidence>
<keyword evidence="5" id="KW-0479">Metal-binding</keyword>
<gene>
    <name evidence="19" type="primary">POLX_52</name>
    <name evidence="19" type="ORF">CM83_59799</name>
</gene>
<evidence type="ECO:0000259" key="18">
    <source>
        <dbReference type="PROSITE" id="PS50994"/>
    </source>
</evidence>
<keyword evidence="16" id="KW-0511">Multifunctional enzyme</keyword>
<keyword evidence="6" id="KW-0547">Nucleotide-binding</keyword>
<keyword evidence="10" id="KW-0460">Magnesium</keyword>
<accession>A0A0A9WRB2</accession>
<keyword evidence="9" id="KW-0067">ATP-binding</keyword>
<dbReference type="EMBL" id="GBHO01033643">
    <property type="protein sequence ID" value="JAG09961.1"/>
    <property type="molecule type" value="Transcribed_RNA"/>
</dbReference>
<evidence type="ECO:0000256" key="1">
    <source>
        <dbReference type="ARBA" id="ARBA00002180"/>
    </source>
</evidence>
<keyword evidence="14" id="KW-0917">Virion maturation</keyword>
<evidence type="ECO:0000256" key="4">
    <source>
        <dbReference type="ARBA" id="ARBA00022722"/>
    </source>
</evidence>
<sequence>HTAPSIAHVEADEKEEIAFACDSDHSRENSGKSVQDGTIPTVEFLVDSGSSDHLINDVTYLTEVEELQNPITIRVAKEGESLLATRKGILRTTACKLENVLYVPNLTCNLLSVPKMIKAGLEVIFKDSKVLVLSKEKQVFLSGLKKGTMFKIIFQIRDFDVNSALKAYSIPNDRMLWHRRLGHTSAGKLKIMLDKNLISIDRNIGKEDILCEPCVKGRQTKDYCARYEGKTSRPLELIHSDLCGPINPPTHDEKRYILTFHDDFTKFTHVCLLERKSEVAECFKQFVTRMTAQFNSKVSRFRCDNGTEYMNNELLEFCEAQGIRVENTVPFCPFQNGKSEKLNRTLVEKARTLIAEYSLDQELWGEAIYTATYIVNRIPTVDNIIPAEKWLGEKPNYAKLKTFGCPAYALIPSEKRNGKFSEKSKKMIFVGYTTNGFRLWDSDARKIVRSRHVVFDESLPINQSPIANIQENEEIVSETINPENDNLDSDTDLNETEQQNEELNEQVRQKRVRKPPDWHKDYDTSAHYAFSAAEWVSSVPKTRREIRGREDEHLWEAAIQEELRSLKAHDTWTRVERPKNREIVGSRWVFRIKKNEATGEKKYKARLVAKGYQSSNYADTYSPVGKLSTFRTLMSIANEFDYEMVQMDVKTAFLHGDLKEEIYMNLPEELAEKTICMSIKSLNLRFETVPQKLV</sequence>
<keyword evidence="8" id="KW-0378">Hydrolase</keyword>
<evidence type="ECO:0000256" key="3">
    <source>
        <dbReference type="ARBA" id="ARBA00022670"/>
    </source>
</evidence>
<dbReference type="GO" id="GO:0004519">
    <property type="term" value="F:endonuclease activity"/>
    <property type="evidence" value="ECO:0007669"/>
    <property type="project" value="UniProtKB-KW"/>
</dbReference>
<feature type="region of interest" description="Disordered" evidence="17">
    <location>
        <begin position="481"/>
        <end position="518"/>
    </location>
</feature>
<protein>
    <submittedName>
        <fullName evidence="19">Retrovirus-related Pol polyprotein from transposon TNT 1-94</fullName>
    </submittedName>
</protein>
<dbReference type="InterPro" id="IPR057670">
    <property type="entry name" value="SH3_retrovirus"/>
</dbReference>
<dbReference type="Gene3D" id="3.30.420.10">
    <property type="entry name" value="Ribonuclease H-like superfamily/Ribonuclease H"/>
    <property type="match status" value="1"/>
</dbReference>
<dbReference type="GO" id="GO:0003887">
    <property type="term" value="F:DNA-directed DNA polymerase activity"/>
    <property type="evidence" value="ECO:0007669"/>
    <property type="project" value="UniProtKB-KW"/>
</dbReference>
<feature type="domain" description="Integrase catalytic" evidence="18">
    <location>
        <begin position="230"/>
        <end position="403"/>
    </location>
</feature>
<dbReference type="PROSITE" id="PS50994">
    <property type="entry name" value="INTEGRASE"/>
    <property type="match status" value="1"/>
</dbReference>
<evidence type="ECO:0000256" key="17">
    <source>
        <dbReference type="SAM" id="MobiDB-lite"/>
    </source>
</evidence>
<keyword evidence="3" id="KW-0645">Protease</keyword>
<reference evidence="19" key="2">
    <citation type="submission" date="2014-07" db="EMBL/GenBank/DDBJ databases">
        <authorList>
            <person name="Hull J."/>
        </authorList>
    </citation>
    <scope>NUCLEOTIDE SEQUENCE</scope>
</reference>
<dbReference type="GO" id="GO:0005524">
    <property type="term" value="F:ATP binding"/>
    <property type="evidence" value="ECO:0007669"/>
    <property type="project" value="UniProtKB-KW"/>
</dbReference>
<dbReference type="InterPro" id="IPR054722">
    <property type="entry name" value="PolX-like_BBD"/>
</dbReference>
<dbReference type="InterPro" id="IPR039537">
    <property type="entry name" value="Retrotran_Ty1/copia-like"/>
</dbReference>
<keyword evidence="15" id="KW-0233">DNA recombination</keyword>
<proteinExistence type="predicted"/>
<evidence type="ECO:0000256" key="7">
    <source>
        <dbReference type="ARBA" id="ARBA00022759"/>
    </source>
</evidence>
<keyword evidence="11" id="KW-0229">DNA integration</keyword>
<keyword evidence="7" id="KW-0255">Endonuclease</keyword>
<dbReference type="InterPro" id="IPR012337">
    <property type="entry name" value="RNaseH-like_sf"/>
</dbReference>
<evidence type="ECO:0000256" key="2">
    <source>
        <dbReference type="ARBA" id="ARBA00022612"/>
    </source>
</evidence>
<organism evidence="19">
    <name type="scientific">Lygus hesperus</name>
    <name type="common">Western plant bug</name>
    <dbReference type="NCBI Taxonomy" id="30085"/>
    <lineage>
        <taxon>Eukaryota</taxon>
        <taxon>Metazoa</taxon>
        <taxon>Ecdysozoa</taxon>
        <taxon>Arthropoda</taxon>
        <taxon>Hexapoda</taxon>
        <taxon>Insecta</taxon>
        <taxon>Pterygota</taxon>
        <taxon>Neoptera</taxon>
        <taxon>Paraneoptera</taxon>
        <taxon>Hemiptera</taxon>
        <taxon>Heteroptera</taxon>
        <taxon>Panheteroptera</taxon>
        <taxon>Cimicomorpha</taxon>
        <taxon>Miridae</taxon>
        <taxon>Mirini</taxon>
        <taxon>Lygus</taxon>
    </lineage>
</organism>
<keyword evidence="13" id="KW-0808">Transferase</keyword>
<dbReference type="InterPro" id="IPR036397">
    <property type="entry name" value="RNaseH_sf"/>
</dbReference>
<dbReference type="PANTHER" id="PTHR42648">
    <property type="entry name" value="TRANSPOSASE, PUTATIVE-RELATED"/>
    <property type="match status" value="1"/>
</dbReference>
<evidence type="ECO:0000256" key="5">
    <source>
        <dbReference type="ARBA" id="ARBA00022723"/>
    </source>
</evidence>
<dbReference type="Pfam" id="PF25597">
    <property type="entry name" value="SH3_retrovirus"/>
    <property type="match status" value="1"/>
</dbReference>
<comment type="function">
    <text evidence="1">The aspartyl protease (PR) mediates the proteolytic cleavages of the Gag and Gag-Pol polyproteins after assembly of the VLP.</text>
</comment>
<keyword evidence="4" id="KW-0540">Nuclease</keyword>
<keyword evidence="13" id="KW-0239">DNA-directed DNA polymerase</keyword>
<dbReference type="Pfam" id="PF13976">
    <property type="entry name" value="gag_pre-integrs"/>
    <property type="match status" value="1"/>
</dbReference>
<dbReference type="GO" id="GO:0008233">
    <property type="term" value="F:peptidase activity"/>
    <property type="evidence" value="ECO:0007669"/>
    <property type="project" value="UniProtKB-KW"/>
</dbReference>
<dbReference type="GO" id="GO:0006508">
    <property type="term" value="P:proteolysis"/>
    <property type="evidence" value="ECO:0007669"/>
    <property type="project" value="UniProtKB-KW"/>
</dbReference>
<evidence type="ECO:0000256" key="11">
    <source>
        <dbReference type="ARBA" id="ARBA00022908"/>
    </source>
</evidence>
<dbReference type="Pfam" id="PF07727">
    <property type="entry name" value="RVT_2"/>
    <property type="match status" value="1"/>
</dbReference>
<dbReference type="InterPro" id="IPR013103">
    <property type="entry name" value="RVT_2"/>
</dbReference>
<evidence type="ECO:0000256" key="13">
    <source>
        <dbReference type="ARBA" id="ARBA00022932"/>
    </source>
</evidence>
<dbReference type="SUPFAM" id="SSF53098">
    <property type="entry name" value="Ribonuclease H-like"/>
    <property type="match status" value="1"/>
</dbReference>
<feature type="compositionally biased region" description="Acidic residues" evidence="17">
    <location>
        <begin position="485"/>
        <end position="504"/>
    </location>
</feature>
<evidence type="ECO:0000256" key="14">
    <source>
        <dbReference type="ARBA" id="ARBA00023113"/>
    </source>
</evidence>
<evidence type="ECO:0000256" key="10">
    <source>
        <dbReference type="ARBA" id="ARBA00022842"/>
    </source>
</evidence>
<evidence type="ECO:0000256" key="6">
    <source>
        <dbReference type="ARBA" id="ARBA00022741"/>
    </source>
</evidence>
<feature type="non-terminal residue" evidence="19">
    <location>
        <position position="1"/>
    </location>
</feature>
<dbReference type="Pfam" id="PF22936">
    <property type="entry name" value="Pol_BBD"/>
    <property type="match status" value="1"/>
</dbReference>
<dbReference type="PANTHER" id="PTHR42648:SF11">
    <property type="entry name" value="TRANSPOSON TY4-P GAG-POL POLYPROTEIN"/>
    <property type="match status" value="1"/>
</dbReference>
<evidence type="ECO:0000256" key="9">
    <source>
        <dbReference type="ARBA" id="ARBA00022840"/>
    </source>
</evidence>
<name>A0A0A9WRB2_LYGHE</name>
<dbReference type="InterPro" id="IPR001584">
    <property type="entry name" value="Integrase_cat-core"/>
</dbReference>
<dbReference type="GO" id="GO:0046872">
    <property type="term" value="F:metal ion binding"/>
    <property type="evidence" value="ECO:0007669"/>
    <property type="project" value="UniProtKB-KW"/>
</dbReference>
<dbReference type="GO" id="GO:0006310">
    <property type="term" value="P:DNA recombination"/>
    <property type="evidence" value="ECO:0007669"/>
    <property type="project" value="UniProtKB-KW"/>
</dbReference>
<evidence type="ECO:0000313" key="19">
    <source>
        <dbReference type="EMBL" id="JAG09961.1"/>
    </source>
</evidence>
<dbReference type="GO" id="GO:0003676">
    <property type="term" value="F:nucleic acid binding"/>
    <property type="evidence" value="ECO:0007669"/>
    <property type="project" value="InterPro"/>
</dbReference>